<comment type="similarity">
    <text evidence="2 7">Belongs to the zinc-containing alcohol dehydrogenase family.</text>
</comment>
<evidence type="ECO:0000256" key="1">
    <source>
        <dbReference type="ARBA" id="ARBA00001947"/>
    </source>
</evidence>
<dbReference type="EMBL" id="CAJPEX010000388">
    <property type="protein sequence ID" value="CAG0915438.1"/>
    <property type="molecule type" value="Genomic_DNA"/>
</dbReference>
<dbReference type="InterPro" id="IPR001763">
    <property type="entry name" value="Rhodanese-like_dom"/>
</dbReference>
<dbReference type="SUPFAM" id="SSF50129">
    <property type="entry name" value="GroES-like"/>
    <property type="match status" value="1"/>
</dbReference>
<dbReference type="InterPro" id="IPR020843">
    <property type="entry name" value="ER"/>
</dbReference>
<dbReference type="CDD" id="cd08297">
    <property type="entry name" value="CAD3"/>
    <property type="match status" value="1"/>
</dbReference>
<evidence type="ECO:0000313" key="10">
    <source>
        <dbReference type="Proteomes" id="UP000678499"/>
    </source>
</evidence>
<keyword evidence="3 7" id="KW-0479">Metal-binding</keyword>
<protein>
    <recommendedName>
        <fullName evidence="8">Rhodanese domain-containing protein</fullName>
    </recommendedName>
</protein>
<dbReference type="PROSITE" id="PS00059">
    <property type="entry name" value="ADH_ZINC"/>
    <property type="match status" value="1"/>
</dbReference>
<keyword evidence="10" id="KW-1185">Reference proteome</keyword>
<sequence length="354" mass="36939">MEFVIPPTMRAAQVLEQGKPVQIVEVPVPEPGNGEVLVKLTLSGVCYTDVHVRDGDLAFPAQLPITIGHEGVGRVCKIGPGVKQFKIGDRVCCPCFAGSCGHCTDCLEGWGVACTQLKLSGFMTPGTLAEYYVGDANFLVLVPDGVKDESAAPICCAGVTAYKALKQSGLRAGQTVVILGAAGGLGNYAVQYALAMGLKVVGIDKGAEKIESLKKFEGITAVDVETDDCRGKVLSLTGGLGAHAAIVFASTAKATENALTLVRTRGTVIVVGLAPDPIKVDTVTLALRMITIRGSLVGTVTDLREAMDFLAEGKIASRPQIRKFEEVNSILDELAAGKAIGRTVAIISPDEISS</sequence>
<dbReference type="GO" id="GO:0004022">
    <property type="term" value="F:alcohol dehydrogenase (NAD+) activity"/>
    <property type="evidence" value="ECO:0007669"/>
    <property type="project" value="TreeGrafter"/>
</dbReference>
<dbReference type="SUPFAM" id="SSF51735">
    <property type="entry name" value="NAD(P)-binding Rossmann-fold domains"/>
    <property type="match status" value="1"/>
</dbReference>
<dbReference type="PANTHER" id="PTHR42940:SF8">
    <property type="entry name" value="VACUOLAR PROTEIN SORTING-ASSOCIATED PROTEIN 11"/>
    <property type="match status" value="1"/>
</dbReference>
<name>A0A7R9BJ98_9CRUS</name>
<keyword evidence="6" id="KW-0520">NAD</keyword>
<accession>A0A7R9BJ98</accession>
<feature type="domain" description="Rhodanese" evidence="8">
    <location>
        <begin position="163"/>
        <end position="252"/>
    </location>
</feature>
<dbReference type="PROSITE" id="PS50206">
    <property type="entry name" value="RHODANESE_3"/>
    <property type="match status" value="1"/>
</dbReference>
<dbReference type="InterPro" id="IPR013149">
    <property type="entry name" value="ADH-like_C"/>
</dbReference>
<dbReference type="Proteomes" id="UP000678499">
    <property type="component" value="Unassembled WGS sequence"/>
</dbReference>
<evidence type="ECO:0000256" key="7">
    <source>
        <dbReference type="RuleBase" id="RU361277"/>
    </source>
</evidence>
<evidence type="ECO:0000313" key="9">
    <source>
        <dbReference type="EMBL" id="CAD7275286.1"/>
    </source>
</evidence>
<dbReference type="SMART" id="SM00829">
    <property type="entry name" value="PKS_ER"/>
    <property type="match status" value="1"/>
</dbReference>
<evidence type="ECO:0000256" key="4">
    <source>
        <dbReference type="ARBA" id="ARBA00022833"/>
    </source>
</evidence>
<keyword evidence="5" id="KW-0560">Oxidoreductase</keyword>
<dbReference type="Gene3D" id="3.40.50.720">
    <property type="entry name" value="NAD(P)-binding Rossmann-like Domain"/>
    <property type="match status" value="1"/>
</dbReference>
<dbReference type="InterPro" id="IPR013154">
    <property type="entry name" value="ADH-like_N"/>
</dbReference>
<dbReference type="Pfam" id="PF08240">
    <property type="entry name" value="ADH_N"/>
    <property type="match status" value="1"/>
</dbReference>
<dbReference type="InterPro" id="IPR036291">
    <property type="entry name" value="NAD(P)-bd_dom_sf"/>
</dbReference>
<evidence type="ECO:0000259" key="8">
    <source>
        <dbReference type="PROSITE" id="PS50206"/>
    </source>
</evidence>
<dbReference type="InterPro" id="IPR002328">
    <property type="entry name" value="ADH_Zn_CS"/>
</dbReference>
<dbReference type="AlphaFoldDB" id="A0A7R9BJ98"/>
<gene>
    <name evidence="9" type="ORF">NMOB1V02_LOCUS3085</name>
</gene>
<dbReference type="GO" id="GO:0005737">
    <property type="term" value="C:cytoplasm"/>
    <property type="evidence" value="ECO:0007669"/>
    <property type="project" value="TreeGrafter"/>
</dbReference>
<proteinExistence type="inferred from homology"/>
<evidence type="ECO:0000256" key="2">
    <source>
        <dbReference type="ARBA" id="ARBA00008072"/>
    </source>
</evidence>
<evidence type="ECO:0000256" key="6">
    <source>
        <dbReference type="ARBA" id="ARBA00023027"/>
    </source>
</evidence>
<comment type="cofactor">
    <cofactor evidence="1 7">
        <name>Zn(2+)</name>
        <dbReference type="ChEBI" id="CHEBI:29105"/>
    </cofactor>
</comment>
<organism evidence="9">
    <name type="scientific">Notodromas monacha</name>
    <dbReference type="NCBI Taxonomy" id="399045"/>
    <lineage>
        <taxon>Eukaryota</taxon>
        <taxon>Metazoa</taxon>
        <taxon>Ecdysozoa</taxon>
        <taxon>Arthropoda</taxon>
        <taxon>Crustacea</taxon>
        <taxon>Oligostraca</taxon>
        <taxon>Ostracoda</taxon>
        <taxon>Podocopa</taxon>
        <taxon>Podocopida</taxon>
        <taxon>Cypridocopina</taxon>
        <taxon>Cypridoidea</taxon>
        <taxon>Cyprididae</taxon>
        <taxon>Notodromas</taxon>
    </lineage>
</organism>
<dbReference type="EMBL" id="OA882425">
    <property type="protein sequence ID" value="CAD7275286.1"/>
    <property type="molecule type" value="Genomic_DNA"/>
</dbReference>
<dbReference type="InterPro" id="IPR011032">
    <property type="entry name" value="GroES-like_sf"/>
</dbReference>
<evidence type="ECO:0000256" key="5">
    <source>
        <dbReference type="ARBA" id="ARBA00023002"/>
    </source>
</evidence>
<keyword evidence="4 7" id="KW-0862">Zinc</keyword>
<reference evidence="9" key="1">
    <citation type="submission" date="2020-11" db="EMBL/GenBank/DDBJ databases">
        <authorList>
            <person name="Tran Van P."/>
        </authorList>
    </citation>
    <scope>NUCLEOTIDE SEQUENCE</scope>
</reference>
<dbReference type="Pfam" id="PF00107">
    <property type="entry name" value="ADH_zinc_N"/>
    <property type="match status" value="1"/>
</dbReference>
<evidence type="ECO:0000256" key="3">
    <source>
        <dbReference type="ARBA" id="ARBA00022723"/>
    </source>
</evidence>
<dbReference type="GO" id="GO:0008270">
    <property type="term" value="F:zinc ion binding"/>
    <property type="evidence" value="ECO:0007669"/>
    <property type="project" value="InterPro"/>
</dbReference>
<dbReference type="PANTHER" id="PTHR42940">
    <property type="entry name" value="ALCOHOL DEHYDROGENASE 1-RELATED"/>
    <property type="match status" value="1"/>
</dbReference>
<dbReference type="FunFam" id="3.40.50.720:FF:000039">
    <property type="entry name" value="Alcohol dehydrogenase AdhP"/>
    <property type="match status" value="1"/>
</dbReference>
<dbReference type="OrthoDB" id="1879366at2759"/>
<dbReference type="Gene3D" id="3.90.180.10">
    <property type="entry name" value="Medium-chain alcohol dehydrogenases, catalytic domain"/>
    <property type="match status" value="1"/>
</dbReference>